<dbReference type="Pfam" id="PF12053">
    <property type="entry name" value="Par3_HAL_N_term"/>
    <property type="match status" value="1"/>
</dbReference>
<organism evidence="2 3">
    <name type="scientific">Dictyocaulus viviparus</name>
    <name type="common">Bovine lungworm</name>
    <dbReference type="NCBI Taxonomy" id="29172"/>
    <lineage>
        <taxon>Eukaryota</taxon>
        <taxon>Metazoa</taxon>
        <taxon>Ecdysozoa</taxon>
        <taxon>Nematoda</taxon>
        <taxon>Chromadorea</taxon>
        <taxon>Rhabditida</taxon>
        <taxon>Rhabditina</taxon>
        <taxon>Rhabditomorpha</taxon>
        <taxon>Strongyloidea</taxon>
        <taxon>Metastrongylidae</taxon>
        <taxon>Dictyocaulus</taxon>
    </lineage>
</organism>
<reference evidence="3" key="2">
    <citation type="journal article" date="2016" name="Sci. Rep.">
        <title>Dictyocaulus viviparus genome, variome and transcriptome elucidate lungworm biology and support future intervention.</title>
        <authorList>
            <person name="McNulty S.N."/>
            <person name="Strube C."/>
            <person name="Rosa B.A."/>
            <person name="Martin J.C."/>
            <person name="Tyagi R."/>
            <person name="Choi Y.J."/>
            <person name="Wang Q."/>
            <person name="Hallsworth Pepin K."/>
            <person name="Zhang X."/>
            <person name="Ozersky P."/>
            <person name="Wilson R.K."/>
            <person name="Sternberg P.W."/>
            <person name="Gasser R.B."/>
            <person name="Mitreva M."/>
        </authorList>
    </citation>
    <scope>NUCLEOTIDE SEQUENCE [LARGE SCALE GENOMIC DNA]</scope>
    <source>
        <strain evidence="3">HannoverDv2000</strain>
    </source>
</reference>
<sequence length="145" mass="16480">MKRRVTVHFGDVRVVVPCHDENITVSDLAEAAILRYKKATGKVNDQLFFNSTAYFSTISTSFKNNLESAAGLLHCGDKHELLIETTAMLFSHNIEFFINLKPQAKLGWPVGQKQFGERINLNIRMYLSGMVRELVMDFLVSAVKW</sequence>
<evidence type="ECO:0000259" key="1">
    <source>
        <dbReference type="Pfam" id="PF12053"/>
    </source>
</evidence>
<dbReference type="STRING" id="29172.A0A0D8XCS6"/>
<protein>
    <recommendedName>
        <fullName evidence="1">Par3/HAL N-terminal domain-containing protein</fullName>
    </recommendedName>
</protein>
<gene>
    <name evidence="2" type="ORF">DICVIV_11608</name>
</gene>
<dbReference type="Gene3D" id="3.10.20.90">
    <property type="entry name" value="Phosphatidylinositol 3-kinase Catalytic Subunit, Chain A, domain 1"/>
    <property type="match status" value="1"/>
</dbReference>
<keyword evidence="3" id="KW-1185">Reference proteome</keyword>
<evidence type="ECO:0000313" key="3">
    <source>
        <dbReference type="Proteomes" id="UP000053766"/>
    </source>
</evidence>
<dbReference type="AlphaFoldDB" id="A0A0D8XCS6"/>
<dbReference type="OrthoDB" id="6264899at2759"/>
<proteinExistence type="predicted"/>
<dbReference type="InterPro" id="IPR021922">
    <property type="entry name" value="Par3/HAL_N"/>
</dbReference>
<reference evidence="2 3" key="1">
    <citation type="submission" date="2013-11" db="EMBL/GenBank/DDBJ databases">
        <title>Draft genome of the bovine lungworm Dictyocaulus viviparus.</title>
        <authorList>
            <person name="Mitreva M."/>
        </authorList>
    </citation>
    <scope>NUCLEOTIDE SEQUENCE [LARGE SCALE GENOMIC DNA]</scope>
    <source>
        <strain evidence="2 3">HannoverDv2000</strain>
    </source>
</reference>
<evidence type="ECO:0000313" key="2">
    <source>
        <dbReference type="EMBL" id="KJH42408.1"/>
    </source>
</evidence>
<dbReference type="EMBL" id="KN716669">
    <property type="protein sequence ID" value="KJH42408.1"/>
    <property type="molecule type" value="Genomic_DNA"/>
</dbReference>
<feature type="domain" description="Par3/HAL N-terminal" evidence="1">
    <location>
        <begin position="4"/>
        <end position="45"/>
    </location>
</feature>
<name>A0A0D8XCS6_DICVI</name>
<accession>A0A0D8XCS6</accession>
<dbReference type="Proteomes" id="UP000053766">
    <property type="component" value="Unassembled WGS sequence"/>
</dbReference>